<dbReference type="GO" id="GO:0005524">
    <property type="term" value="F:ATP binding"/>
    <property type="evidence" value="ECO:0007669"/>
    <property type="project" value="UniProtKB-UniRule"/>
</dbReference>
<dbReference type="GO" id="GO:0035556">
    <property type="term" value="P:intracellular signal transduction"/>
    <property type="evidence" value="ECO:0007669"/>
    <property type="project" value="TreeGrafter"/>
</dbReference>
<keyword evidence="7" id="KW-1185">Reference proteome</keyword>
<accession>A0A1Y2E589</accession>
<feature type="region of interest" description="Disordered" evidence="4">
    <location>
        <begin position="145"/>
        <end position="211"/>
    </location>
</feature>
<dbReference type="OrthoDB" id="4062651at2759"/>
<dbReference type="Proteomes" id="UP000193920">
    <property type="component" value="Unassembled WGS sequence"/>
</dbReference>
<dbReference type="SUPFAM" id="SSF56112">
    <property type="entry name" value="Protein kinase-like (PK-like)"/>
    <property type="match status" value="1"/>
</dbReference>
<gene>
    <name evidence="6" type="ORF">LY90DRAFT_380246</name>
</gene>
<feature type="region of interest" description="Disordered" evidence="4">
    <location>
        <begin position="692"/>
        <end position="738"/>
    </location>
</feature>
<keyword evidence="2 3" id="KW-0067">ATP-binding</keyword>
<feature type="compositionally biased region" description="Basic residues" evidence="4">
    <location>
        <begin position="162"/>
        <end position="177"/>
    </location>
</feature>
<feature type="compositionally biased region" description="Polar residues" evidence="4">
    <location>
        <begin position="12"/>
        <end position="21"/>
    </location>
</feature>
<organism evidence="6 7">
    <name type="scientific">Neocallimastix californiae</name>
    <dbReference type="NCBI Taxonomy" id="1754190"/>
    <lineage>
        <taxon>Eukaryota</taxon>
        <taxon>Fungi</taxon>
        <taxon>Fungi incertae sedis</taxon>
        <taxon>Chytridiomycota</taxon>
        <taxon>Chytridiomycota incertae sedis</taxon>
        <taxon>Neocallimastigomycetes</taxon>
        <taxon>Neocallimastigales</taxon>
        <taxon>Neocallimastigaceae</taxon>
        <taxon>Neocallimastix</taxon>
    </lineage>
</organism>
<feature type="compositionally biased region" description="Low complexity" evidence="4">
    <location>
        <begin position="696"/>
        <end position="708"/>
    </location>
</feature>
<protein>
    <submittedName>
        <fullName evidence="6">Pkinase-domain-containing protein</fullName>
    </submittedName>
</protein>
<evidence type="ECO:0000256" key="3">
    <source>
        <dbReference type="PROSITE-ProRule" id="PRU10141"/>
    </source>
</evidence>
<reference evidence="6 7" key="1">
    <citation type="submission" date="2016-08" db="EMBL/GenBank/DDBJ databases">
        <title>A Parts List for Fungal Cellulosomes Revealed by Comparative Genomics.</title>
        <authorList>
            <consortium name="DOE Joint Genome Institute"/>
            <person name="Haitjema C.H."/>
            <person name="Gilmore S.P."/>
            <person name="Henske J.K."/>
            <person name="Solomon K.V."/>
            <person name="De Groot R."/>
            <person name="Kuo A."/>
            <person name="Mondo S.J."/>
            <person name="Salamov A.A."/>
            <person name="Labutti K."/>
            <person name="Zhao Z."/>
            <person name="Chiniquy J."/>
            <person name="Barry K."/>
            <person name="Brewer H.M."/>
            <person name="Purvine S.O."/>
            <person name="Wright A.T."/>
            <person name="Boxma B."/>
            <person name="Van Alen T."/>
            <person name="Hackstein J.H."/>
            <person name="Baker S.E."/>
            <person name="Grigoriev I.V."/>
            <person name="O'Malley M.A."/>
        </authorList>
    </citation>
    <scope>NUCLEOTIDE SEQUENCE [LARGE SCALE GENOMIC DNA]</scope>
    <source>
        <strain evidence="6 7">G1</strain>
    </source>
</reference>
<feature type="domain" description="Protein kinase" evidence="5">
    <location>
        <begin position="762"/>
        <end position="1059"/>
    </location>
</feature>
<feature type="compositionally biased region" description="Low complexity" evidence="4">
    <location>
        <begin position="579"/>
        <end position="590"/>
    </location>
</feature>
<dbReference type="SMART" id="SM00220">
    <property type="entry name" value="S_TKc"/>
    <property type="match status" value="1"/>
</dbReference>
<feature type="compositionally biased region" description="Low complexity" evidence="4">
    <location>
        <begin position="331"/>
        <end position="345"/>
    </location>
</feature>
<dbReference type="PROSITE" id="PS00108">
    <property type="entry name" value="PROTEIN_KINASE_ST"/>
    <property type="match status" value="1"/>
</dbReference>
<feature type="compositionally biased region" description="Low complexity" evidence="4">
    <location>
        <begin position="368"/>
        <end position="379"/>
    </location>
</feature>
<dbReference type="PANTHER" id="PTHR24346">
    <property type="entry name" value="MAP/MICROTUBULE AFFINITY-REGULATING KINASE"/>
    <property type="match status" value="1"/>
</dbReference>
<keyword evidence="6" id="KW-0808">Transferase</keyword>
<feature type="compositionally biased region" description="Polar residues" evidence="4">
    <location>
        <begin position="718"/>
        <end position="734"/>
    </location>
</feature>
<name>A0A1Y2E589_9FUNG</name>
<dbReference type="GO" id="GO:0004674">
    <property type="term" value="F:protein serine/threonine kinase activity"/>
    <property type="evidence" value="ECO:0007669"/>
    <property type="project" value="TreeGrafter"/>
</dbReference>
<dbReference type="InterPro" id="IPR017441">
    <property type="entry name" value="Protein_kinase_ATP_BS"/>
</dbReference>
<evidence type="ECO:0000313" key="7">
    <source>
        <dbReference type="Proteomes" id="UP000193920"/>
    </source>
</evidence>
<dbReference type="InterPro" id="IPR011009">
    <property type="entry name" value="Kinase-like_dom_sf"/>
</dbReference>
<dbReference type="GO" id="GO:0005829">
    <property type="term" value="C:cytosol"/>
    <property type="evidence" value="ECO:0007669"/>
    <property type="project" value="TreeGrafter"/>
</dbReference>
<comment type="caution">
    <text evidence="6">The sequence shown here is derived from an EMBL/GenBank/DDBJ whole genome shotgun (WGS) entry which is preliminary data.</text>
</comment>
<feature type="compositionally biased region" description="Polar residues" evidence="4">
    <location>
        <begin position="202"/>
        <end position="211"/>
    </location>
</feature>
<dbReference type="Pfam" id="PF00069">
    <property type="entry name" value="Pkinase"/>
    <property type="match status" value="1"/>
</dbReference>
<dbReference type="Gene3D" id="3.30.200.20">
    <property type="entry name" value="Phosphorylase Kinase, domain 1"/>
    <property type="match status" value="1"/>
</dbReference>
<feature type="compositionally biased region" description="Low complexity" evidence="4">
    <location>
        <begin position="418"/>
        <end position="437"/>
    </location>
</feature>
<feature type="compositionally biased region" description="Low complexity" evidence="4">
    <location>
        <begin position="451"/>
        <end position="469"/>
    </location>
</feature>
<evidence type="ECO:0000313" key="6">
    <source>
        <dbReference type="EMBL" id="ORY66728.1"/>
    </source>
</evidence>
<evidence type="ECO:0000256" key="2">
    <source>
        <dbReference type="ARBA" id="ARBA00022840"/>
    </source>
</evidence>
<feature type="compositionally biased region" description="Low complexity" evidence="4">
    <location>
        <begin position="22"/>
        <end position="36"/>
    </location>
</feature>
<feature type="compositionally biased region" description="Basic and acidic residues" evidence="4">
    <location>
        <begin position="288"/>
        <end position="299"/>
    </location>
</feature>
<proteinExistence type="predicted"/>
<dbReference type="InterPro" id="IPR008271">
    <property type="entry name" value="Ser/Thr_kinase_AS"/>
</dbReference>
<keyword evidence="6" id="KW-0418">Kinase</keyword>
<evidence type="ECO:0000256" key="1">
    <source>
        <dbReference type="ARBA" id="ARBA00022741"/>
    </source>
</evidence>
<dbReference type="STRING" id="1754190.A0A1Y2E589"/>
<dbReference type="InterPro" id="IPR000719">
    <property type="entry name" value="Prot_kinase_dom"/>
</dbReference>
<keyword evidence="1 3" id="KW-0547">Nucleotide-binding</keyword>
<feature type="region of interest" description="Disordered" evidence="4">
    <location>
        <begin position="579"/>
        <end position="599"/>
    </location>
</feature>
<dbReference type="GO" id="GO:0005634">
    <property type="term" value="C:nucleus"/>
    <property type="evidence" value="ECO:0007669"/>
    <property type="project" value="TreeGrafter"/>
</dbReference>
<dbReference type="Gene3D" id="1.10.510.10">
    <property type="entry name" value="Transferase(Phosphotransferase) domain 1"/>
    <property type="match status" value="1"/>
</dbReference>
<dbReference type="AlphaFoldDB" id="A0A1Y2E589"/>
<evidence type="ECO:0000256" key="4">
    <source>
        <dbReference type="SAM" id="MobiDB-lite"/>
    </source>
</evidence>
<feature type="binding site" evidence="3">
    <location>
        <position position="791"/>
    </location>
    <ligand>
        <name>ATP</name>
        <dbReference type="ChEBI" id="CHEBI:30616"/>
    </ligand>
</feature>
<dbReference type="PROSITE" id="PS50011">
    <property type="entry name" value="PROTEIN_KINASE_DOM"/>
    <property type="match status" value="1"/>
</dbReference>
<feature type="compositionally biased region" description="Basic residues" evidence="4">
    <location>
        <begin position="387"/>
        <end position="403"/>
    </location>
</feature>
<dbReference type="PROSITE" id="PS00107">
    <property type="entry name" value="PROTEIN_KINASE_ATP"/>
    <property type="match status" value="1"/>
</dbReference>
<feature type="compositionally biased region" description="Basic residues" evidence="4">
    <location>
        <begin position="310"/>
        <end position="328"/>
    </location>
</feature>
<dbReference type="GO" id="GO:0045719">
    <property type="term" value="P:negative regulation of glycogen biosynthetic process"/>
    <property type="evidence" value="ECO:0007669"/>
    <property type="project" value="TreeGrafter"/>
</dbReference>
<feature type="region of interest" description="Disordered" evidence="4">
    <location>
        <begin position="288"/>
        <end position="469"/>
    </location>
</feature>
<dbReference type="EMBL" id="MCOG01000050">
    <property type="protein sequence ID" value="ORY66728.1"/>
    <property type="molecule type" value="Genomic_DNA"/>
</dbReference>
<sequence>MTTTLPLIVPSLTPTSSPTRKSSGYNDSSLLSLNNNQNTTPISSLLNTSKAPITPDSCSSSSFTNKLPKIKLILKLPSSSNSPKERTNKNASPILHKPINITSSASSPNLINNNSINSSSQAVLMIDKIKYTIFNRNEILLKNKINDNSQHGSPKSKEKSLKLRKVRTTSNKIKKSPVKNSPTKKTTRKKQAMEISEEIKTNDNTISPMNTIESNTFSEIELKSKNENENGNENKLNSSLAISNKDPFVNNIHSSLKSLEDNDHSIPIESSSNQTFKLKKIKFIYKPNNDKTNESKSEEEKDDENIENGKRKRKSGIQKSTSPKKRREGTKQSNTNSNSINITKNLFSNKKETSASPNHPIIHLKVSNNNENNEITNDNMDIESKQVQKKKGRKRALPTKKQPKSTAKTKKDNVTFIPVSQKSPPQRSPKQQPQTKSYQMSKLDHKFVNDSNNNTTSLSTSSSSSSSSASKQTFKLNLSYAPSYISSNDNTRYNSYLSSFKHKSSYVHSPSPLTNSFTYDQVQNGTISNNTNNGYVQSKLAISTIYDPNNCKIKTKISPTNQILNNNLWKSKNVKYNTTTTTTSNDNKNNKNNKNKKEKISIIDVLKRESQLFTSSSKKYHSKSSVSSYYGRSSLRRFSSFVDEAAKVKSISIQSNNSDTFSIISTPTTTRYKSKSKSKSIITSPYYEDASKYRPSLNSNNNNINSSSEIKNKDKTYPPNNRIKSFSTPASPKNLSEDSLRSKAHSYIQRSLTSCQSLTEKFEFYSILGYGSNGVVLGAKRRSDGLDVAIKYIYKTPTSRICEEVNILREVSPHPSIIRYIDSFEDNNCIYLVTEKSGSSWVPSEDSNQILTCESPSTGRIVLNSLTCNTSSLFDYIELNGCVPPPEQKRMFKAIAEAVYALHTNNIVHGDIKEENILIDSHHNPKLCDFGHARHIDSHSPPHFAVYGTLELSAPELMPNLNVPAHLTKTHVVKRYNGMAQDIWALGLVLYTMTHGELPSNHSKVISKEIDLTSGKYKEYPCYYSRNLSKNCIHLIRRMLTVDMKKRATIQEIINHPWLKK</sequence>
<feature type="region of interest" description="Disordered" evidence="4">
    <location>
        <begin position="1"/>
        <end position="36"/>
    </location>
</feature>
<evidence type="ECO:0000259" key="5">
    <source>
        <dbReference type="PROSITE" id="PS50011"/>
    </source>
</evidence>
<dbReference type="PANTHER" id="PTHR24346:SF51">
    <property type="entry name" value="PAS DOMAIN-CONTAINING SERINE_THREONINE-PROTEIN KINASE"/>
    <property type="match status" value="1"/>
</dbReference>